<evidence type="ECO:0000313" key="12">
    <source>
        <dbReference type="Proteomes" id="UP000663834"/>
    </source>
</evidence>
<dbReference type="Proteomes" id="UP000681720">
    <property type="component" value="Unassembled WGS sequence"/>
</dbReference>
<dbReference type="Proteomes" id="UP000663866">
    <property type="component" value="Unassembled WGS sequence"/>
</dbReference>
<evidence type="ECO:0000313" key="6">
    <source>
        <dbReference type="EMBL" id="CAF2182239.1"/>
    </source>
</evidence>
<feature type="region of interest" description="Disordered" evidence="1">
    <location>
        <begin position="323"/>
        <end position="387"/>
    </location>
</feature>
<dbReference type="EMBL" id="CAJNRE010018859">
    <property type="protein sequence ID" value="CAF2182239.1"/>
    <property type="molecule type" value="Genomic_DNA"/>
</dbReference>
<evidence type="ECO:0000313" key="13">
    <source>
        <dbReference type="Proteomes" id="UP000663866"/>
    </source>
</evidence>
<evidence type="ECO:0000313" key="5">
    <source>
        <dbReference type="EMBL" id="CAF2147109.1"/>
    </source>
</evidence>
<dbReference type="EMBL" id="CAJNOW010006363">
    <property type="protein sequence ID" value="CAF1482057.1"/>
    <property type="molecule type" value="Genomic_DNA"/>
</dbReference>
<reference evidence="3" key="1">
    <citation type="submission" date="2021-02" db="EMBL/GenBank/DDBJ databases">
        <authorList>
            <person name="Nowell W R."/>
        </authorList>
    </citation>
    <scope>NUCLEOTIDE SEQUENCE</scope>
</reference>
<dbReference type="EMBL" id="CAJNRG010013301">
    <property type="protein sequence ID" value="CAF2147109.1"/>
    <property type="molecule type" value="Genomic_DNA"/>
</dbReference>
<keyword evidence="13" id="KW-1185">Reference proteome</keyword>
<feature type="compositionally biased region" description="Polar residues" evidence="1">
    <location>
        <begin position="1"/>
        <end position="10"/>
    </location>
</feature>
<dbReference type="AlphaFoldDB" id="A0A815RUI1"/>
<evidence type="ECO:0000313" key="2">
    <source>
        <dbReference type="EMBL" id="CAF1420912.1"/>
    </source>
</evidence>
<dbReference type="EMBL" id="CAJOBF010000930">
    <property type="protein sequence ID" value="CAF3890552.1"/>
    <property type="molecule type" value="Genomic_DNA"/>
</dbReference>
<dbReference type="Proteomes" id="UP000681967">
    <property type="component" value="Unassembled WGS sequence"/>
</dbReference>
<dbReference type="EMBL" id="CAJOBJ010000838">
    <property type="protein sequence ID" value="CAF3846797.1"/>
    <property type="molecule type" value="Genomic_DNA"/>
</dbReference>
<dbReference type="OrthoDB" id="406368at2759"/>
<dbReference type="EMBL" id="CAJNRF010012182">
    <property type="protein sequence ID" value="CAF2138204.1"/>
    <property type="molecule type" value="Genomic_DNA"/>
</dbReference>
<sequence>MNTKAGTSQLLHDEDHGKTSTSQVINDMAGSTLVNMPAGMKDGHPNSLVSFSQDVSQRLRNPKEDFLKFSTSLLKNKGLLVPTRLALRRQRAPLKPSAMNYEPTRSDTLQMELGNPEESILHSDRVDLEHNPIASHTLHLSREKFRMQSSSNPSSPLRGDTPHTVPTDIGLLYREKPLFSHPVTGNFIVQYVEEQGGPSPCSYVLPRKSCREKNAPAYSFGAKCLVEKKGGSRTAWEKQWFAHSDPYTTKVDFNRETAWPTPFHYPAKPTLGSQVTKVSFPSWSIAKRIAINPTIMSENNPGPDTYDTVSAFRKLKAKNTHITLTSRPEGIQGSNSSTKGKTPGPGAHDQKHFLSNKYSAPKHSFGRRMPTSLAQDPYVNTLPTIET</sequence>
<evidence type="ECO:0000313" key="3">
    <source>
        <dbReference type="EMBL" id="CAF1482057.1"/>
    </source>
</evidence>
<comment type="caution">
    <text evidence="3">The sequence shown here is derived from an EMBL/GenBank/DDBJ whole genome shotgun (WGS) entry which is preliminary data.</text>
</comment>
<dbReference type="EMBL" id="CAJNOV010010796">
    <property type="protein sequence ID" value="CAF1420912.1"/>
    <property type="molecule type" value="Genomic_DNA"/>
</dbReference>
<feature type="compositionally biased region" description="Polar residues" evidence="1">
    <location>
        <begin position="323"/>
        <end position="340"/>
    </location>
</feature>
<dbReference type="Proteomes" id="UP000663824">
    <property type="component" value="Unassembled WGS sequence"/>
</dbReference>
<proteinExistence type="predicted"/>
<dbReference type="Proteomes" id="UP000663842">
    <property type="component" value="Unassembled WGS sequence"/>
</dbReference>
<dbReference type="Proteomes" id="UP000676336">
    <property type="component" value="Unassembled WGS sequence"/>
</dbReference>
<evidence type="ECO:0000313" key="7">
    <source>
        <dbReference type="EMBL" id="CAF3758069.1"/>
    </source>
</evidence>
<dbReference type="EMBL" id="CAJOBG010000689">
    <property type="protein sequence ID" value="CAF3845558.1"/>
    <property type="molecule type" value="Genomic_DNA"/>
</dbReference>
<dbReference type="EMBL" id="CAJOBH010000082">
    <property type="protein sequence ID" value="CAF3758069.1"/>
    <property type="molecule type" value="Genomic_DNA"/>
</dbReference>
<dbReference type="EMBL" id="CAJOBI010207021">
    <property type="protein sequence ID" value="CAF5007921.1"/>
    <property type="molecule type" value="Genomic_DNA"/>
</dbReference>
<evidence type="ECO:0000313" key="10">
    <source>
        <dbReference type="EMBL" id="CAF3890552.1"/>
    </source>
</evidence>
<dbReference type="Proteomes" id="UP000663855">
    <property type="component" value="Unassembled WGS sequence"/>
</dbReference>
<evidence type="ECO:0000256" key="1">
    <source>
        <dbReference type="SAM" id="MobiDB-lite"/>
    </source>
</evidence>
<feature type="region of interest" description="Disordered" evidence="1">
    <location>
        <begin position="1"/>
        <end position="22"/>
    </location>
</feature>
<protein>
    <submittedName>
        <fullName evidence="3">Uncharacterized protein</fullName>
    </submittedName>
</protein>
<evidence type="ECO:0000313" key="9">
    <source>
        <dbReference type="EMBL" id="CAF3846797.1"/>
    </source>
</evidence>
<dbReference type="Proteomes" id="UP000663856">
    <property type="component" value="Unassembled WGS sequence"/>
</dbReference>
<feature type="region of interest" description="Disordered" evidence="1">
    <location>
        <begin position="142"/>
        <end position="162"/>
    </location>
</feature>
<dbReference type="Proteomes" id="UP000663834">
    <property type="component" value="Unassembled WGS sequence"/>
</dbReference>
<organism evidence="3 12">
    <name type="scientific">Rotaria magnacalcarata</name>
    <dbReference type="NCBI Taxonomy" id="392030"/>
    <lineage>
        <taxon>Eukaryota</taxon>
        <taxon>Metazoa</taxon>
        <taxon>Spiralia</taxon>
        <taxon>Gnathifera</taxon>
        <taxon>Rotifera</taxon>
        <taxon>Eurotatoria</taxon>
        <taxon>Bdelloidea</taxon>
        <taxon>Philodinida</taxon>
        <taxon>Philodinidae</taxon>
        <taxon>Rotaria</taxon>
    </lineage>
</organism>
<dbReference type="Pfam" id="PF07004">
    <property type="entry name" value="SHIPPO-rpt"/>
    <property type="match status" value="3"/>
</dbReference>
<name>A0A815RUI1_9BILA</name>
<gene>
    <name evidence="7" type="ORF">BYL167_LOCUS704</name>
    <name evidence="2" type="ORF">CJN711_LOCUS22987</name>
    <name evidence="9" type="ORF">GIL414_LOCUS3727</name>
    <name evidence="3" type="ORF">KQP761_LOCUS13622</name>
    <name evidence="6" type="ORF">MBJ925_LOCUS34422</name>
    <name evidence="8" type="ORF">OVN521_LOCUS6531</name>
    <name evidence="11" type="ORF">SMN809_LOCUS57064</name>
    <name evidence="10" type="ORF">UXM345_LOCUS9977</name>
    <name evidence="4" type="ORF">WKI299_LOCUS27778</name>
    <name evidence="5" type="ORF">XDN619_LOCUS27956</name>
</gene>
<evidence type="ECO:0000313" key="8">
    <source>
        <dbReference type="EMBL" id="CAF3845558.1"/>
    </source>
</evidence>
<evidence type="ECO:0000313" key="11">
    <source>
        <dbReference type="EMBL" id="CAF5007921.1"/>
    </source>
</evidence>
<accession>A0A815RUI1</accession>
<dbReference type="InterPro" id="IPR010736">
    <property type="entry name" value="SHIPPO-rpt"/>
</dbReference>
<evidence type="ECO:0000313" key="4">
    <source>
        <dbReference type="EMBL" id="CAF2138204.1"/>
    </source>
</evidence>
<dbReference type="Proteomes" id="UP000663887">
    <property type="component" value="Unassembled WGS sequence"/>
</dbReference>